<dbReference type="PANTHER" id="PTHR36978:SF4">
    <property type="entry name" value="P-LOOP CONTAINING NUCLEOSIDE TRIPHOSPHATE HYDROLASE PROTEIN"/>
    <property type="match status" value="1"/>
</dbReference>
<dbReference type="RefSeq" id="XP_018064064.1">
    <property type="nucleotide sequence ID" value="XM_018221546.1"/>
</dbReference>
<protein>
    <recommendedName>
        <fullName evidence="3">Sulfotransferase</fullName>
    </recommendedName>
</protein>
<dbReference type="STRING" id="149040.A0A132BCI0"/>
<dbReference type="OrthoDB" id="408152at2759"/>
<keyword evidence="2" id="KW-1185">Reference proteome</keyword>
<organism evidence="1 2">
    <name type="scientific">Mollisia scopiformis</name>
    <name type="common">Conifer needle endophyte fungus</name>
    <name type="synonym">Phialocephala scopiformis</name>
    <dbReference type="NCBI Taxonomy" id="149040"/>
    <lineage>
        <taxon>Eukaryota</taxon>
        <taxon>Fungi</taxon>
        <taxon>Dikarya</taxon>
        <taxon>Ascomycota</taxon>
        <taxon>Pezizomycotina</taxon>
        <taxon>Leotiomycetes</taxon>
        <taxon>Helotiales</taxon>
        <taxon>Mollisiaceae</taxon>
        <taxon>Mollisia</taxon>
    </lineage>
</organism>
<gene>
    <name evidence="1" type="ORF">LY89DRAFT_761378</name>
</gene>
<reference evidence="1 2" key="1">
    <citation type="submission" date="2015-10" db="EMBL/GenBank/DDBJ databases">
        <title>Full genome of DAOMC 229536 Phialocephala scopiformis, a fungal endophyte of spruce producing the potent anti-insectan compound rugulosin.</title>
        <authorList>
            <consortium name="DOE Joint Genome Institute"/>
            <person name="Walker A.K."/>
            <person name="Frasz S.L."/>
            <person name="Seifert K.A."/>
            <person name="Miller J.D."/>
            <person name="Mondo S.J."/>
            <person name="Labutti K."/>
            <person name="Lipzen A."/>
            <person name="Dockter R."/>
            <person name="Kennedy M."/>
            <person name="Grigoriev I.V."/>
            <person name="Spatafora J.W."/>
        </authorList>
    </citation>
    <scope>NUCLEOTIDE SEQUENCE [LARGE SCALE GENOMIC DNA]</scope>
    <source>
        <strain evidence="1 2">CBS 120377</strain>
    </source>
</reference>
<accession>A0A132BCI0</accession>
<sequence>MLSKGGERRQIDALPSTVRSREMKVLMLGGPRTGTSALFAALSYLGFKPYHHAAVGTSPELITRDYKLWSEAICAKFMGQGTPYGREEFDKMLGDYDAVGDVPPSLFVEDLLQAYPDAKVILTLRDPDSWYQSLKRTIIHWHQKLSLRILSVLEPEVCGPLMTCMPLSLDIITGGDWSDGEKAKQWYAEHYEKVRRLVPKEKLLEFGPDFQWEPLCKFLSVELPPPMYPRINSVAECDLVYGMAVDMAIWTVAKKAAVRVLPVLALGVGGYFYRSSFGW</sequence>
<dbReference type="InParanoid" id="A0A132BCI0"/>
<dbReference type="Proteomes" id="UP000070700">
    <property type="component" value="Unassembled WGS sequence"/>
</dbReference>
<dbReference type="AlphaFoldDB" id="A0A132BCI0"/>
<dbReference type="Pfam" id="PF17784">
    <property type="entry name" value="Sulfotransfer_4"/>
    <property type="match status" value="1"/>
</dbReference>
<dbReference type="SUPFAM" id="SSF52540">
    <property type="entry name" value="P-loop containing nucleoside triphosphate hydrolases"/>
    <property type="match status" value="1"/>
</dbReference>
<dbReference type="InterPro" id="IPR027417">
    <property type="entry name" value="P-loop_NTPase"/>
</dbReference>
<dbReference type="KEGG" id="psco:LY89DRAFT_761378"/>
<dbReference type="Gene3D" id="3.40.50.300">
    <property type="entry name" value="P-loop containing nucleotide triphosphate hydrolases"/>
    <property type="match status" value="1"/>
</dbReference>
<proteinExistence type="predicted"/>
<evidence type="ECO:0008006" key="3">
    <source>
        <dbReference type="Google" id="ProtNLM"/>
    </source>
</evidence>
<evidence type="ECO:0000313" key="1">
    <source>
        <dbReference type="EMBL" id="KUJ09709.1"/>
    </source>
</evidence>
<name>A0A132BCI0_MOLSC</name>
<dbReference type="PANTHER" id="PTHR36978">
    <property type="entry name" value="P-LOOP CONTAINING NUCLEOTIDE TRIPHOSPHATE HYDROLASE"/>
    <property type="match status" value="1"/>
</dbReference>
<dbReference type="EMBL" id="KQ947431">
    <property type="protein sequence ID" value="KUJ09709.1"/>
    <property type="molecule type" value="Genomic_DNA"/>
</dbReference>
<dbReference type="GeneID" id="28831272"/>
<dbReference type="InterPro" id="IPR040632">
    <property type="entry name" value="Sulfotransfer_4"/>
</dbReference>
<evidence type="ECO:0000313" key="2">
    <source>
        <dbReference type="Proteomes" id="UP000070700"/>
    </source>
</evidence>